<evidence type="ECO:0000256" key="6">
    <source>
        <dbReference type="ARBA" id="ARBA00022840"/>
    </source>
</evidence>
<dbReference type="Gene3D" id="1.10.510.10">
    <property type="entry name" value="Transferase(Phosphotransferase) domain 1"/>
    <property type="match status" value="1"/>
</dbReference>
<dbReference type="Pfam" id="PF00069">
    <property type="entry name" value="Pkinase"/>
    <property type="match status" value="1"/>
</dbReference>
<sequence>MQPELIAGRYEVVRSIGSGGMGTVWLCLDTVLGREVAVKRVGALPGDPAAAARAMREARIAASLNDANTVGVYDIVDQDDAHWLVMEYVEGQSLAETIRDTGALSPTRAAAIGSAVARALARAHQLGIVHRDIKPGNILMDRNGTPKISDFGIARAQTDDQLTQTGFMTGTPGYLSPELARGGDPTSASDVWALGATLYYAVEGHPPYESQANPLATLQAIASGEARPMEKAGPLGGAIAAMMNADPQQRWDMDTASERLSRIAAGDATMALPVGTPLGAGAAAALGGAAATEVIRDRVESTQQIEPAGPVAPAAAAAVPPGPPLGYDEEPPSPGDDRRRRRSPLVPILVGLAVLGVVALAYLLTRPNGSGGTDAQTPPVATTTAPAVTTTPSAPSSSSSTSSSSSSTSTTTTQTPSSTTTTTTTKAPDNAALAKFIKGYYGDVTKKNKRDDTFAELTPAYQAKTGRQAYESFWSGIKSVDVGQTQADAAVGTVIVQLTFHKADGSDSQEVHRITVEPNGKAWLISGDGQA</sequence>
<reference evidence="11" key="1">
    <citation type="submission" date="2024-05" db="EMBL/GenBank/DDBJ databases">
        <authorList>
            <person name="Kim S."/>
            <person name="Heo J."/>
            <person name="Choi H."/>
            <person name="Choi Y."/>
            <person name="Kwon S.-W."/>
            <person name="Kim Y."/>
        </authorList>
    </citation>
    <scope>NUCLEOTIDE SEQUENCE</scope>
    <source>
        <strain evidence="11">KACC 23699</strain>
    </source>
</reference>
<dbReference type="PROSITE" id="PS00107">
    <property type="entry name" value="PROTEIN_KINASE_ATP"/>
    <property type="match status" value="1"/>
</dbReference>
<evidence type="ECO:0000259" key="10">
    <source>
        <dbReference type="PROSITE" id="PS50011"/>
    </source>
</evidence>
<protein>
    <recommendedName>
        <fullName evidence="1">non-specific serine/threonine protein kinase</fullName>
        <ecNumber evidence="1">2.7.11.1</ecNumber>
    </recommendedName>
</protein>
<name>A0AAU7JVI7_9MICO</name>
<evidence type="ECO:0000256" key="2">
    <source>
        <dbReference type="ARBA" id="ARBA00022527"/>
    </source>
</evidence>
<keyword evidence="9" id="KW-0472">Membrane</keyword>
<dbReference type="InterPro" id="IPR000719">
    <property type="entry name" value="Prot_kinase_dom"/>
</dbReference>
<feature type="region of interest" description="Disordered" evidence="8">
    <location>
        <begin position="307"/>
        <end position="341"/>
    </location>
</feature>
<accession>A0AAU7JVI7</accession>
<feature type="binding site" evidence="7">
    <location>
        <position position="39"/>
    </location>
    <ligand>
        <name>ATP</name>
        <dbReference type="ChEBI" id="CHEBI:30616"/>
    </ligand>
</feature>
<dbReference type="InterPro" id="IPR008271">
    <property type="entry name" value="Ser/Thr_kinase_AS"/>
</dbReference>
<dbReference type="CDD" id="cd14014">
    <property type="entry name" value="STKc_PknB_like"/>
    <property type="match status" value="1"/>
</dbReference>
<organism evidence="11">
    <name type="scientific">Pedococcus sp. KACC 23699</name>
    <dbReference type="NCBI Taxonomy" id="3149228"/>
    <lineage>
        <taxon>Bacteria</taxon>
        <taxon>Bacillati</taxon>
        <taxon>Actinomycetota</taxon>
        <taxon>Actinomycetes</taxon>
        <taxon>Micrococcales</taxon>
        <taxon>Intrasporangiaceae</taxon>
        <taxon>Pedococcus</taxon>
    </lineage>
</organism>
<keyword evidence="2" id="KW-0723">Serine/threonine-protein kinase</keyword>
<keyword evidence="6 7" id="KW-0067">ATP-binding</keyword>
<proteinExistence type="predicted"/>
<evidence type="ECO:0000256" key="1">
    <source>
        <dbReference type="ARBA" id="ARBA00012513"/>
    </source>
</evidence>
<dbReference type="AlphaFoldDB" id="A0AAU7JVI7"/>
<gene>
    <name evidence="11" type="ORF">ABEG17_02315</name>
</gene>
<feature type="domain" description="Protein kinase" evidence="10">
    <location>
        <begin position="10"/>
        <end position="263"/>
    </location>
</feature>
<evidence type="ECO:0000256" key="7">
    <source>
        <dbReference type="PROSITE-ProRule" id="PRU10141"/>
    </source>
</evidence>
<keyword evidence="9" id="KW-1133">Transmembrane helix</keyword>
<dbReference type="EC" id="2.7.11.1" evidence="1"/>
<dbReference type="EMBL" id="CP157483">
    <property type="protein sequence ID" value="XBO44180.1"/>
    <property type="molecule type" value="Genomic_DNA"/>
</dbReference>
<dbReference type="SMART" id="SM00220">
    <property type="entry name" value="S_TKc"/>
    <property type="match status" value="1"/>
</dbReference>
<keyword evidence="4 7" id="KW-0547">Nucleotide-binding</keyword>
<feature type="region of interest" description="Disordered" evidence="8">
    <location>
        <begin position="369"/>
        <end position="426"/>
    </location>
</feature>
<dbReference type="PROSITE" id="PS50011">
    <property type="entry name" value="PROTEIN_KINASE_DOM"/>
    <property type="match status" value="1"/>
</dbReference>
<keyword evidence="9" id="KW-0812">Transmembrane</keyword>
<evidence type="ECO:0000256" key="4">
    <source>
        <dbReference type="ARBA" id="ARBA00022741"/>
    </source>
</evidence>
<evidence type="ECO:0000256" key="3">
    <source>
        <dbReference type="ARBA" id="ARBA00022679"/>
    </source>
</evidence>
<feature type="transmembrane region" description="Helical" evidence="9">
    <location>
        <begin position="345"/>
        <end position="364"/>
    </location>
</feature>
<dbReference type="RefSeq" id="WP_406831647.1">
    <property type="nucleotide sequence ID" value="NZ_CP157483.1"/>
</dbReference>
<evidence type="ECO:0000256" key="5">
    <source>
        <dbReference type="ARBA" id="ARBA00022777"/>
    </source>
</evidence>
<feature type="compositionally biased region" description="Low complexity" evidence="8">
    <location>
        <begin position="375"/>
        <end position="425"/>
    </location>
</feature>
<feature type="compositionally biased region" description="Low complexity" evidence="8">
    <location>
        <begin position="307"/>
        <end position="319"/>
    </location>
</feature>
<evidence type="ECO:0000256" key="8">
    <source>
        <dbReference type="SAM" id="MobiDB-lite"/>
    </source>
</evidence>
<dbReference type="InterPro" id="IPR011009">
    <property type="entry name" value="Kinase-like_dom_sf"/>
</dbReference>
<keyword evidence="5 11" id="KW-0418">Kinase</keyword>
<dbReference type="GO" id="GO:0005524">
    <property type="term" value="F:ATP binding"/>
    <property type="evidence" value="ECO:0007669"/>
    <property type="project" value="UniProtKB-UniRule"/>
</dbReference>
<evidence type="ECO:0000256" key="9">
    <source>
        <dbReference type="SAM" id="Phobius"/>
    </source>
</evidence>
<keyword evidence="3 11" id="KW-0808">Transferase</keyword>
<dbReference type="PANTHER" id="PTHR43289">
    <property type="entry name" value="MITOGEN-ACTIVATED PROTEIN KINASE KINASE KINASE 20-RELATED"/>
    <property type="match status" value="1"/>
</dbReference>
<dbReference type="PANTHER" id="PTHR43289:SF6">
    <property type="entry name" value="SERINE_THREONINE-PROTEIN KINASE NEKL-3"/>
    <property type="match status" value="1"/>
</dbReference>
<dbReference type="SUPFAM" id="SSF56112">
    <property type="entry name" value="Protein kinase-like (PK-like)"/>
    <property type="match status" value="1"/>
</dbReference>
<evidence type="ECO:0000313" key="11">
    <source>
        <dbReference type="EMBL" id="XBO44180.1"/>
    </source>
</evidence>
<dbReference type="InterPro" id="IPR017441">
    <property type="entry name" value="Protein_kinase_ATP_BS"/>
</dbReference>
<dbReference type="PROSITE" id="PS00108">
    <property type="entry name" value="PROTEIN_KINASE_ST"/>
    <property type="match status" value="1"/>
</dbReference>
<dbReference type="GO" id="GO:0004674">
    <property type="term" value="F:protein serine/threonine kinase activity"/>
    <property type="evidence" value="ECO:0007669"/>
    <property type="project" value="UniProtKB-KW"/>
</dbReference>
<dbReference type="Gene3D" id="3.30.200.20">
    <property type="entry name" value="Phosphorylase Kinase, domain 1"/>
    <property type="match status" value="1"/>
</dbReference>